<evidence type="ECO:0000256" key="6">
    <source>
        <dbReference type="SAM" id="Coils"/>
    </source>
</evidence>
<dbReference type="GeneID" id="86893528"/>
<keyword evidence="3" id="KW-0812">Transmembrane</keyword>
<dbReference type="GO" id="GO:0009279">
    <property type="term" value="C:cell outer membrane"/>
    <property type="evidence" value="ECO:0007669"/>
    <property type="project" value="UniProtKB-SubCell"/>
</dbReference>
<sequence>MRKRMFPFVCIVLLSVSLRGQEVVKDSLREKSISIEECQQWAMENYPAIKQHDLLEKAKEYTLSNIARVYRPEFGLSGVASWQSERMELDLKMPEKVNISMDLNGPVNIPVSIPEMSIPVSDRDRYNMSLSLKQALWTGGRVKAGKEAAKREIDMMHAGLDAQLYEIKDKVKELYFGLLMIEGKEKQLDRADEILDSLRVRAEVALKEGVVYETDLDVIEVERIKYRQLRMELEAKREACLGVLSMLIRRPLSKETRLQMPLEVELEKGEIKRPELKYLDSKIKRLEADLKMQNAENMPKLGLFATGGYGKSGLNTFDRDFKPYFIGGVMLSWNFGKLNTLKNDRKLKQIQQESVRVEQESFIFNTRMEALMQDSEIRKLREMVESDERVVDLREAIRQASEVKYANGVYTISELITDVNQALIAQQEKLLREVELKMMIYSKKITLGL</sequence>
<feature type="coiled-coil region" evidence="6">
    <location>
        <begin position="181"/>
        <end position="239"/>
    </location>
</feature>
<keyword evidence="5" id="KW-0998">Cell outer membrane</keyword>
<dbReference type="PANTHER" id="PTHR30026">
    <property type="entry name" value="OUTER MEMBRANE PROTEIN TOLC"/>
    <property type="match status" value="1"/>
</dbReference>
<evidence type="ECO:0000313" key="8">
    <source>
        <dbReference type="Proteomes" id="UP000576368"/>
    </source>
</evidence>
<evidence type="ECO:0000256" key="4">
    <source>
        <dbReference type="ARBA" id="ARBA00023136"/>
    </source>
</evidence>
<dbReference type="Gene3D" id="1.20.1600.10">
    <property type="entry name" value="Outer membrane efflux proteins (OEP)"/>
    <property type="match status" value="1"/>
</dbReference>
<dbReference type="PANTHER" id="PTHR30026:SF20">
    <property type="entry name" value="OUTER MEMBRANE PROTEIN TOLC"/>
    <property type="match status" value="1"/>
</dbReference>
<dbReference type="GO" id="GO:0015562">
    <property type="term" value="F:efflux transmembrane transporter activity"/>
    <property type="evidence" value="ECO:0007669"/>
    <property type="project" value="InterPro"/>
</dbReference>
<accession>A0A7X6BL39</accession>
<evidence type="ECO:0000256" key="3">
    <source>
        <dbReference type="ARBA" id="ARBA00022692"/>
    </source>
</evidence>
<dbReference type="RefSeq" id="WP_229128218.1">
    <property type="nucleotide sequence ID" value="NZ_BMPA01000010.1"/>
</dbReference>
<organism evidence="7 8">
    <name type="scientific">Butyricimonas paravirosa</name>
    <dbReference type="NCBI Taxonomy" id="1472417"/>
    <lineage>
        <taxon>Bacteria</taxon>
        <taxon>Pseudomonadati</taxon>
        <taxon>Bacteroidota</taxon>
        <taxon>Bacteroidia</taxon>
        <taxon>Bacteroidales</taxon>
        <taxon>Odoribacteraceae</taxon>
        <taxon>Butyricimonas</taxon>
    </lineage>
</organism>
<gene>
    <name evidence="7" type="ORF">GGR15_002830</name>
</gene>
<reference evidence="7 8" key="1">
    <citation type="submission" date="2020-03" db="EMBL/GenBank/DDBJ databases">
        <title>Genomic Encyclopedia of Type Strains, Phase IV (KMG-IV): sequencing the most valuable type-strain genomes for metagenomic binning, comparative biology and taxonomic classification.</title>
        <authorList>
            <person name="Goeker M."/>
        </authorList>
    </citation>
    <scope>NUCLEOTIDE SEQUENCE [LARGE SCALE GENOMIC DNA]</scope>
    <source>
        <strain evidence="7 8">DSM 105722</strain>
    </source>
</reference>
<evidence type="ECO:0000256" key="2">
    <source>
        <dbReference type="ARBA" id="ARBA00022452"/>
    </source>
</evidence>
<keyword evidence="4" id="KW-0472">Membrane</keyword>
<protein>
    <submittedName>
        <fullName evidence="7">Outer membrane protein TolC</fullName>
    </submittedName>
</protein>
<comment type="subcellular location">
    <subcellularLocation>
        <location evidence="1">Cell outer membrane</location>
    </subcellularLocation>
</comment>
<dbReference type="AlphaFoldDB" id="A0A7X6BL39"/>
<dbReference type="GO" id="GO:1990281">
    <property type="term" value="C:efflux pump complex"/>
    <property type="evidence" value="ECO:0007669"/>
    <property type="project" value="TreeGrafter"/>
</dbReference>
<comment type="caution">
    <text evidence="7">The sequence shown here is derived from an EMBL/GenBank/DDBJ whole genome shotgun (WGS) entry which is preliminary data.</text>
</comment>
<dbReference type="InterPro" id="IPR051906">
    <property type="entry name" value="TolC-like"/>
</dbReference>
<keyword evidence="6" id="KW-0175">Coiled coil</keyword>
<proteinExistence type="predicted"/>
<evidence type="ECO:0000256" key="5">
    <source>
        <dbReference type="ARBA" id="ARBA00023237"/>
    </source>
</evidence>
<keyword evidence="2" id="KW-1134">Transmembrane beta strand</keyword>
<evidence type="ECO:0000256" key="1">
    <source>
        <dbReference type="ARBA" id="ARBA00004442"/>
    </source>
</evidence>
<dbReference type="SUPFAM" id="SSF56954">
    <property type="entry name" value="Outer membrane efflux proteins (OEP)"/>
    <property type="match status" value="1"/>
</dbReference>
<name>A0A7X6BL39_9BACT</name>
<dbReference type="Proteomes" id="UP000576368">
    <property type="component" value="Unassembled WGS sequence"/>
</dbReference>
<dbReference type="GO" id="GO:0015288">
    <property type="term" value="F:porin activity"/>
    <property type="evidence" value="ECO:0007669"/>
    <property type="project" value="TreeGrafter"/>
</dbReference>
<evidence type="ECO:0000313" key="7">
    <source>
        <dbReference type="EMBL" id="NJC19198.1"/>
    </source>
</evidence>
<dbReference type="EMBL" id="JAATLI010000010">
    <property type="protein sequence ID" value="NJC19198.1"/>
    <property type="molecule type" value="Genomic_DNA"/>
</dbReference>